<dbReference type="RefSeq" id="WP_313912992.1">
    <property type="nucleotide sequence ID" value="NZ_CP135076.1"/>
</dbReference>
<feature type="transmembrane region" description="Helical" evidence="6">
    <location>
        <begin position="51"/>
        <end position="69"/>
    </location>
</feature>
<protein>
    <submittedName>
        <fullName evidence="8">NfeD family protein</fullName>
    </submittedName>
</protein>
<evidence type="ECO:0000256" key="3">
    <source>
        <dbReference type="ARBA" id="ARBA00022989"/>
    </source>
</evidence>
<accession>A0ABZ0B663</accession>
<comment type="subcellular location">
    <subcellularLocation>
        <location evidence="1">Membrane</location>
        <topology evidence="1">Multi-pass membrane protein</topology>
    </subcellularLocation>
</comment>
<organism evidence="8 9">
    <name type="scientific">Stakelama saccharophila</name>
    <dbReference type="NCBI Taxonomy" id="3075605"/>
    <lineage>
        <taxon>Bacteria</taxon>
        <taxon>Pseudomonadati</taxon>
        <taxon>Pseudomonadota</taxon>
        <taxon>Alphaproteobacteria</taxon>
        <taxon>Sphingomonadales</taxon>
        <taxon>Sphingomonadaceae</taxon>
        <taxon>Stakelama</taxon>
    </lineage>
</organism>
<dbReference type="PANTHER" id="PTHR33507:SF3">
    <property type="entry name" value="INNER MEMBRANE PROTEIN YBBJ"/>
    <property type="match status" value="1"/>
</dbReference>
<dbReference type="Pfam" id="PF01957">
    <property type="entry name" value="NfeD"/>
    <property type="match status" value="1"/>
</dbReference>
<evidence type="ECO:0000256" key="2">
    <source>
        <dbReference type="ARBA" id="ARBA00022692"/>
    </source>
</evidence>
<proteinExistence type="predicted"/>
<gene>
    <name evidence="8" type="ORF">RPR59_08385</name>
</gene>
<feature type="region of interest" description="Disordered" evidence="5">
    <location>
        <begin position="114"/>
        <end position="153"/>
    </location>
</feature>
<dbReference type="InterPro" id="IPR002810">
    <property type="entry name" value="NfeD-like_C"/>
</dbReference>
<keyword evidence="3 6" id="KW-1133">Transmembrane helix</keyword>
<evidence type="ECO:0000313" key="8">
    <source>
        <dbReference type="EMBL" id="WNO52495.1"/>
    </source>
</evidence>
<keyword evidence="4 6" id="KW-0472">Membrane</keyword>
<dbReference type="EMBL" id="CP135076">
    <property type="protein sequence ID" value="WNO52495.1"/>
    <property type="molecule type" value="Genomic_DNA"/>
</dbReference>
<evidence type="ECO:0000259" key="7">
    <source>
        <dbReference type="Pfam" id="PF01957"/>
    </source>
</evidence>
<evidence type="ECO:0000256" key="6">
    <source>
        <dbReference type="SAM" id="Phobius"/>
    </source>
</evidence>
<sequence length="153" mass="16171">MDWLSGGALWLIAAALLGIAELLIPGVFLVFVALAAAVTGILTLLFPELNVAGQLIVFAAWSVVIVLIGKRWYGNADEPSDDPRLNDRIARLIGETVIVTQAIENGVGRVRVGDGEWSARGPDTPAGSHMRITGQRDGELTVEPLSSSQNGNA</sequence>
<keyword evidence="2 6" id="KW-0812">Transmembrane</keyword>
<evidence type="ECO:0000256" key="1">
    <source>
        <dbReference type="ARBA" id="ARBA00004141"/>
    </source>
</evidence>
<dbReference type="Gene3D" id="2.40.50.140">
    <property type="entry name" value="Nucleic acid-binding proteins"/>
    <property type="match status" value="1"/>
</dbReference>
<reference evidence="8 9" key="1">
    <citation type="submission" date="2023-09" db="EMBL/GenBank/DDBJ databases">
        <authorList>
            <person name="Rey-Velasco X."/>
        </authorList>
    </citation>
    <scope>NUCLEOTIDE SEQUENCE [LARGE SCALE GENOMIC DNA]</scope>
    <source>
        <strain evidence="8 9">W311</strain>
    </source>
</reference>
<dbReference type="Proteomes" id="UP001302249">
    <property type="component" value="Chromosome"/>
</dbReference>
<dbReference type="PANTHER" id="PTHR33507">
    <property type="entry name" value="INNER MEMBRANE PROTEIN YBBJ"/>
    <property type="match status" value="1"/>
</dbReference>
<keyword evidence="9" id="KW-1185">Reference proteome</keyword>
<dbReference type="InterPro" id="IPR052165">
    <property type="entry name" value="Membrane_assoc_protease"/>
</dbReference>
<evidence type="ECO:0000256" key="5">
    <source>
        <dbReference type="SAM" id="MobiDB-lite"/>
    </source>
</evidence>
<feature type="domain" description="NfeD-like C-terminal" evidence="7">
    <location>
        <begin position="90"/>
        <end position="144"/>
    </location>
</feature>
<dbReference type="InterPro" id="IPR012340">
    <property type="entry name" value="NA-bd_OB-fold"/>
</dbReference>
<evidence type="ECO:0000313" key="9">
    <source>
        <dbReference type="Proteomes" id="UP001302249"/>
    </source>
</evidence>
<evidence type="ECO:0000256" key="4">
    <source>
        <dbReference type="ARBA" id="ARBA00023136"/>
    </source>
</evidence>
<name>A0ABZ0B663_9SPHN</name>
<feature type="compositionally biased region" description="Polar residues" evidence="5">
    <location>
        <begin position="144"/>
        <end position="153"/>
    </location>
</feature>